<dbReference type="AlphaFoldDB" id="A0A2T8HFP9"/>
<dbReference type="PANTHER" id="PTHR34220">
    <property type="entry name" value="SENSOR HISTIDINE KINASE YPDA"/>
    <property type="match status" value="1"/>
</dbReference>
<keyword evidence="4" id="KW-1185">Reference proteome</keyword>
<feature type="transmembrane region" description="Helical" evidence="1">
    <location>
        <begin position="41"/>
        <end position="63"/>
    </location>
</feature>
<gene>
    <name evidence="3" type="ORF">DC487_14255</name>
</gene>
<reference evidence="3 4" key="1">
    <citation type="submission" date="2018-04" db="EMBL/GenBank/DDBJ databases">
        <title>Sphingobacterium cortibacter sp. nov.</title>
        <authorList>
            <person name="Li Y."/>
        </authorList>
    </citation>
    <scope>NUCLEOTIDE SEQUENCE [LARGE SCALE GENOMIC DNA]</scope>
    <source>
        <strain evidence="3 4">2c-3</strain>
    </source>
</reference>
<dbReference type="EMBL" id="QDKG01000006">
    <property type="protein sequence ID" value="PVH24245.1"/>
    <property type="molecule type" value="Genomic_DNA"/>
</dbReference>
<dbReference type="GO" id="GO:0000155">
    <property type="term" value="F:phosphorelay sensor kinase activity"/>
    <property type="evidence" value="ECO:0007669"/>
    <property type="project" value="InterPro"/>
</dbReference>
<feature type="transmembrane region" description="Helical" evidence="1">
    <location>
        <begin position="115"/>
        <end position="136"/>
    </location>
</feature>
<dbReference type="InterPro" id="IPR050640">
    <property type="entry name" value="Bact_2-comp_sensor_kinase"/>
</dbReference>
<keyword evidence="1" id="KW-0472">Membrane</keyword>
<keyword evidence="1" id="KW-1133">Transmembrane helix</keyword>
<evidence type="ECO:0000259" key="2">
    <source>
        <dbReference type="Pfam" id="PF06580"/>
    </source>
</evidence>
<dbReference type="OrthoDB" id="9792992at2"/>
<proteinExistence type="predicted"/>
<keyword evidence="1" id="KW-0812">Transmembrane</keyword>
<evidence type="ECO:0000313" key="4">
    <source>
        <dbReference type="Proteomes" id="UP000245627"/>
    </source>
</evidence>
<sequence>MIANFLRNYYVHIFVWFMIFTLPFVNYLYEPEKMRDFDPYFLKSHTVNVCFLCASFYLLSKYIAPKFFFHQRGKFTLFTIAGLLCYIVINYLLIAHNPNGDFAKMEREGLVVVRLFVAPSILYFLCVIIGNMLFFYNEQDRQKELNKQIQLQKTTAELNLLKLQISPHFLFNTLNNIRWQVRKQPHESEDSIFKLSEILRYILYDVGDNKVALNMEIQHIKNFMELQKLRFPVEGRVELSVAPDLQNHLIHPLLFIHFIENAFKFGVDSETPPDIYFLFETTPEGIIFQSRNKVLIEASREDNTGIGLSNVKRRLELLYPDKHELLISKERGFFNVSLHITCHGN</sequence>
<name>A0A2T8HFP9_9SPHI</name>
<evidence type="ECO:0000256" key="1">
    <source>
        <dbReference type="SAM" id="Phobius"/>
    </source>
</evidence>
<organism evidence="3 4">
    <name type="scientific">Sphingobacterium corticibacter</name>
    <dbReference type="NCBI Taxonomy" id="2171749"/>
    <lineage>
        <taxon>Bacteria</taxon>
        <taxon>Pseudomonadati</taxon>
        <taxon>Bacteroidota</taxon>
        <taxon>Sphingobacteriia</taxon>
        <taxon>Sphingobacteriales</taxon>
        <taxon>Sphingobacteriaceae</taxon>
        <taxon>Sphingobacterium</taxon>
    </lineage>
</organism>
<dbReference type="InterPro" id="IPR010559">
    <property type="entry name" value="Sig_transdc_His_kin_internal"/>
</dbReference>
<accession>A0A2T8HFP9</accession>
<dbReference type="Pfam" id="PF06580">
    <property type="entry name" value="His_kinase"/>
    <property type="match status" value="1"/>
</dbReference>
<evidence type="ECO:0000313" key="3">
    <source>
        <dbReference type="EMBL" id="PVH24245.1"/>
    </source>
</evidence>
<protein>
    <recommendedName>
        <fullName evidence="2">Signal transduction histidine kinase internal region domain-containing protein</fullName>
    </recommendedName>
</protein>
<comment type="caution">
    <text evidence="3">The sequence shown here is derived from an EMBL/GenBank/DDBJ whole genome shotgun (WGS) entry which is preliminary data.</text>
</comment>
<dbReference type="GO" id="GO:0016020">
    <property type="term" value="C:membrane"/>
    <property type="evidence" value="ECO:0007669"/>
    <property type="project" value="InterPro"/>
</dbReference>
<dbReference type="PANTHER" id="PTHR34220:SF7">
    <property type="entry name" value="SENSOR HISTIDINE KINASE YPDA"/>
    <property type="match status" value="1"/>
</dbReference>
<feature type="transmembrane region" description="Helical" evidence="1">
    <location>
        <begin position="9"/>
        <end position="29"/>
    </location>
</feature>
<feature type="transmembrane region" description="Helical" evidence="1">
    <location>
        <begin position="75"/>
        <end position="95"/>
    </location>
</feature>
<dbReference type="Proteomes" id="UP000245627">
    <property type="component" value="Unassembled WGS sequence"/>
</dbReference>
<feature type="domain" description="Signal transduction histidine kinase internal region" evidence="2">
    <location>
        <begin position="156"/>
        <end position="232"/>
    </location>
</feature>